<dbReference type="Gene3D" id="3.30.460.10">
    <property type="entry name" value="Beta Polymerase, domain 2"/>
    <property type="match status" value="1"/>
</dbReference>
<name>A0A2H0XTV7_UNCSA</name>
<comment type="cofactor">
    <cofactor evidence="1">
        <name>Mg(2+)</name>
        <dbReference type="ChEBI" id="CHEBI:18420"/>
    </cofactor>
</comment>
<evidence type="ECO:0000256" key="1">
    <source>
        <dbReference type="ARBA" id="ARBA00001946"/>
    </source>
</evidence>
<keyword evidence="3" id="KW-0548">Nucleotidyltransferase</keyword>
<keyword evidence="5" id="KW-0547">Nucleotide-binding</keyword>
<dbReference type="InterPro" id="IPR052038">
    <property type="entry name" value="Type-VII_TA_antitoxin"/>
</dbReference>
<dbReference type="PANTHER" id="PTHR33571:SF14">
    <property type="entry name" value="PROTEIN ADENYLYLTRANSFERASE MJ0435-RELATED"/>
    <property type="match status" value="1"/>
</dbReference>
<comment type="caution">
    <text evidence="9">The sequence shown here is derived from an EMBL/GenBank/DDBJ whole genome shotgun (WGS) entry which is preliminary data.</text>
</comment>
<dbReference type="InterPro" id="IPR041633">
    <property type="entry name" value="Polbeta"/>
</dbReference>
<dbReference type="Pfam" id="PF18765">
    <property type="entry name" value="Polbeta"/>
    <property type="match status" value="1"/>
</dbReference>
<evidence type="ECO:0000256" key="4">
    <source>
        <dbReference type="ARBA" id="ARBA00022723"/>
    </source>
</evidence>
<protein>
    <recommendedName>
        <fullName evidence="8">Polymerase beta nucleotidyltransferase domain-containing protein</fullName>
    </recommendedName>
</protein>
<accession>A0A2H0XTV7</accession>
<sequence>MDEKKLRQTCKTYGIDFLGVFGSYGRGDQTPQSDLDLLVKFTKRKSLLDMVRIEREISDSLGLKVDLLTEKAISPYLREKIKSSLKVIYDNQR</sequence>
<dbReference type="AlphaFoldDB" id="A0A2H0XTV7"/>
<dbReference type="PANTHER" id="PTHR33571">
    <property type="entry name" value="SSL8005 PROTEIN"/>
    <property type="match status" value="1"/>
</dbReference>
<dbReference type="EMBL" id="PEYM01000137">
    <property type="protein sequence ID" value="PIS28342.1"/>
    <property type="molecule type" value="Genomic_DNA"/>
</dbReference>
<keyword evidence="4" id="KW-0479">Metal-binding</keyword>
<organism evidence="9 10">
    <name type="scientific">Candidatus Saganbacteria bacterium CG08_land_8_20_14_0_20_45_16</name>
    <dbReference type="NCBI Taxonomy" id="2014293"/>
    <lineage>
        <taxon>Bacteria</taxon>
        <taxon>Bacillati</taxon>
        <taxon>Saganbacteria</taxon>
    </lineage>
</organism>
<dbReference type="GO" id="GO:0046872">
    <property type="term" value="F:metal ion binding"/>
    <property type="evidence" value="ECO:0007669"/>
    <property type="project" value="UniProtKB-KW"/>
</dbReference>
<evidence type="ECO:0000313" key="10">
    <source>
        <dbReference type="Proteomes" id="UP000231343"/>
    </source>
</evidence>
<feature type="domain" description="Polymerase beta nucleotidyltransferase" evidence="8">
    <location>
        <begin position="4"/>
        <end position="92"/>
    </location>
</feature>
<dbReference type="CDD" id="cd05403">
    <property type="entry name" value="NT_KNTase_like"/>
    <property type="match status" value="1"/>
</dbReference>
<evidence type="ECO:0000256" key="7">
    <source>
        <dbReference type="ARBA" id="ARBA00022842"/>
    </source>
</evidence>
<proteinExistence type="predicted"/>
<evidence type="ECO:0000313" key="9">
    <source>
        <dbReference type="EMBL" id="PIS28342.1"/>
    </source>
</evidence>
<evidence type="ECO:0000256" key="2">
    <source>
        <dbReference type="ARBA" id="ARBA00022679"/>
    </source>
</evidence>
<gene>
    <name evidence="9" type="ORF">COT42_08395</name>
</gene>
<dbReference type="GO" id="GO:0005524">
    <property type="term" value="F:ATP binding"/>
    <property type="evidence" value="ECO:0007669"/>
    <property type="project" value="UniProtKB-KW"/>
</dbReference>
<evidence type="ECO:0000256" key="6">
    <source>
        <dbReference type="ARBA" id="ARBA00022840"/>
    </source>
</evidence>
<dbReference type="InterPro" id="IPR043519">
    <property type="entry name" value="NT_sf"/>
</dbReference>
<dbReference type="SUPFAM" id="SSF81301">
    <property type="entry name" value="Nucleotidyltransferase"/>
    <property type="match status" value="1"/>
</dbReference>
<dbReference type="Proteomes" id="UP000231343">
    <property type="component" value="Unassembled WGS sequence"/>
</dbReference>
<evidence type="ECO:0000259" key="8">
    <source>
        <dbReference type="Pfam" id="PF18765"/>
    </source>
</evidence>
<evidence type="ECO:0000256" key="5">
    <source>
        <dbReference type="ARBA" id="ARBA00022741"/>
    </source>
</evidence>
<evidence type="ECO:0000256" key="3">
    <source>
        <dbReference type="ARBA" id="ARBA00022695"/>
    </source>
</evidence>
<reference evidence="9 10" key="1">
    <citation type="submission" date="2017-09" db="EMBL/GenBank/DDBJ databases">
        <title>Depth-based differentiation of microbial function through sediment-hosted aquifers and enrichment of novel symbionts in the deep terrestrial subsurface.</title>
        <authorList>
            <person name="Probst A.J."/>
            <person name="Ladd B."/>
            <person name="Jarett J.K."/>
            <person name="Geller-Mcgrath D.E."/>
            <person name="Sieber C.M."/>
            <person name="Emerson J.B."/>
            <person name="Anantharaman K."/>
            <person name="Thomas B.C."/>
            <person name="Malmstrom R."/>
            <person name="Stieglmeier M."/>
            <person name="Klingl A."/>
            <person name="Woyke T."/>
            <person name="Ryan C.M."/>
            <person name="Banfield J.F."/>
        </authorList>
    </citation>
    <scope>NUCLEOTIDE SEQUENCE [LARGE SCALE GENOMIC DNA]</scope>
    <source>
        <strain evidence="9">CG08_land_8_20_14_0_20_45_16</strain>
    </source>
</reference>
<keyword evidence="2" id="KW-0808">Transferase</keyword>
<keyword evidence="7" id="KW-0460">Magnesium</keyword>
<dbReference type="GO" id="GO:0016779">
    <property type="term" value="F:nucleotidyltransferase activity"/>
    <property type="evidence" value="ECO:0007669"/>
    <property type="project" value="UniProtKB-KW"/>
</dbReference>
<keyword evidence="6" id="KW-0067">ATP-binding</keyword>